<evidence type="ECO:0000259" key="10">
    <source>
        <dbReference type="Pfam" id="PF01432"/>
    </source>
</evidence>
<evidence type="ECO:0000256" key="1">
    <source>
        <dbReference type="ARBA" id="ARBA00006040"/>
    </source>
</evidence>
<evidence type="ECO:0000256" key="9">
    <source>
        <dbReference type="RuleBase" id="RU003435"/>
    </source>
</evidence>
<evidence type="ECO:0000313" key="12">
    <source>
        <dbReference type="EMBL" id="KHD11159.1"/>
    </source>
</evidence>
<dbReference type="CDD" id="cd06456">
    <property type="entry name" value="M3A_DCP"/>
    <property type="match status" value="1"/>
</dbReference>
<dbReference type="MEROPS" id="M03.004"/>
<evidence type="ECO:0000256" key="5">
    <source>
        <dbReference type="ARBA" id="ARBA00022833"/>
    </source>
</evidence>
<keyword evidence="3 9" id="KW-0479">Metal-binding</keyword>
<evidence type="ECO:0000256" key="8">
    <source>
        <dbReference type="ARBA" id="ARBA00026100"/>
    </source>
</evidence>
<dbReference type="InterPro" id="IPR024077">
    <property type="entry name" value="Neurolysin/TOP_dom2"/>
</dbReference>
<evidence type="ECO:0000313" key="13">
    <source>
        <dbReference type="Proteomes" id="UP000030428"/>
    </source>
</evidence>
<comment type="catalytic activity">
    <reaction evidence="7">
        <text>Hydrolysis of oligopeptides, with broad specificity. Gly or Ala commonly occur as P1 or P1' residues, but more distant residues are also important, as is shown by the fact that Z-Gly-Pro-Gly-|-Gly-Pro-Ala is cleaved, but not Z-(Gly)(5).</text>
        <dbReference type="EC" id="3.4.24.70"/>
    </reaction>
</comment>
<name>A0A0A6PLU6_9GAMM</name>
<dbReference type="PANTHER" id="PTHR11804">
    <property type="entry name" value="PROTEASE M3 THIMET OLIGOPEPTIDASE-RELATED"/>
    <property type="match status" value="1"/>
</dbReference>
<keyword evidence="6 9" id="KW-0482">Metalloprotease</keyword>
<evidence type="ECO:0000256" key="6">
    <source>
        <dbReference type="ARBA" id="ARBA00023049"/>
    </source>
</evidence>
<dbReference type="SUPFAM" id="SSF55486">
    <property type="entry name" value="Metalloproteases ('zincins'), catalytic domain"/>
    <property type="match status" value="1"/>
</dbReference>
<feature type="domain" description="Oligopeptidase A N-terminal" evidence="11">
    <location>
        <begin position="27"/>
        <end position="146"/>
    </location>
</feature>
<dbReference type="InterPro" id="IPR024079">
    <property type="entry name" value="MetalloPept_cat_dom_sf"/>
</dbReference>
<protein>
    <recommendedName>
        <fullName evidence="8">oligopeptidase A</fullName>
        <ecNumber evidence="8">3.4.24.70</ecNumber>
    </recommendedName>
</protein>
<evidence type="ECO:0000256" key="2">
    <source>
        <dbReference type="ARBA" id="ARBA00022670"/>
    </source>
</evidence>
<dbReference type="GO" id="GO:0005829">
    <property type="term" value="C:cytosol"/>
    <property type="evidence" value="ECO:0007669"/>
    <property type="project" value="UniProtKB-ARBA"/>
</dbReference>
<comment type="cofactor">
    <cofactor evidence="9">
        <name>Zn(2+)</name>
        <dbReference type="ChEBI" id="CHEBI:29105"/>
    </cofactor>
    <text evidence="9">Binds 1 zinc ion.</text>
</comment>
<proteinExistence type="inferred from homology"/>
<reference evidence="12 13" key="1">
    <citation type="journal article" date="2016" name="Front. Microbiol.">
        <title>Single-Cell (Meta-)Genomics of a Dimorphic Candidatus Thiomargarita nelsonii Reveals Genomic Plasticity.</title>
        <authorList>
            <person name="Flood B.E."/>
            <person name="Fliss P."/>
            <person name="Jones D.S."/>
            <person name="Dick G.J."/>
            <person name="Jain S."/>
            <person name="Kaster A.K."/>
            <person name="Winkel M."/>
            <person name="Mussmann M."/>
            <person name="Bailey J."/>
        </authorList>
    </citation>
    <scope>NUCLEOTIDE SEQUENCE [LARGE SCALE GENOMIC DNA]</scope>
    <source>
        <strain evidence="12">Hydrate Ridge</strain>
    </source>
</reference>
<dbReference type="GO" id="GO:0004222">
    <property type="term" value="F:metalloendopeptidase activity"/>
    <property type="evidence" value="ECO:0007669"/>
    <property type="project" value="UniProtKB-EC"/>
</dbReference>
<dbReference type="Gene3D" id="3.40.390.10">
    <property type="entry name" value="Collagenase (Catalytic Domain)"/>
    <property type="match status" value="1"/>
</dbReference>
<evidence type="ECO:0000256" key="7">
    <source>
        <dbReference type="ARBA" id="ARBA00024603"/>
    </source>
</evidence>
<dbReference type="NCBIfam" id="NF008159">
    <property type="entry name" value="PRK10911.1"/>
    <property type="match status" value="1"/>
</dbReference>
<dbReference type="GO" id="GO:0006508">
    <property type="term" value="P:proteolysis"/>
    <property type="evidence" value="ECO:0007669"/>
    <property type="project" value="UniProtKB-KW"/>
</dbReference>
<evidence type="ECO:0000259" key="11">
    <source>
        <dbReference type="Pfam" id="PF19310"/>
    </source>
</evidence>
<comment type="caution">
    <text evidence="12">The sequence shown here is derived from an EMBL/GenBank/DDBJ whole genome shotgun (WGS) entry which is preliminary data.</text>
</comment>
<dbReference type="PANTHER" id="PTHR11804:SF84">
    <property type="entry name" value="SACCHAROLYSIN"/>
    <property type="match status" value="1"/>
</dbReference>
<keyword evidence="4 9" id="KW-0378">Hydrolase</keyword>
<dbReference type="AlphaFoldDB" id="A0A0A6PLU6"/>
<organism evidence="12 13">
    <name type="scientific">Candidatus Thiomargarita nelsonii</name>
    <dbReference type="NCBI Taxonomy" id="1003181"/>
    <lineage>
        <taxon>Bacteria</taxon>
        <taxon>Pseudomonadati</taxon>
        <taxon>Pseudomonadota</taxon>
        <taxon>Gammaproteobacteria</taxon>
        <taxon>Thiotrichales</taxon>
        <taxon>Thiotrichaceae</taxon>
        <taxon>Thiomargarita</taxon>
    </lineage>
</organism>
<dbReference type="FunFam" id="3.40.390.10:FF:000009">
    <property type="entry name" value="Oligopeptidase A"/>
    <property type="match status" value="1"/>
</dbReference>
<dbReference type="GO" id="GO:0006518">
    <property type="term" value="P:peptide metabolic process"/>
    <property type="evidence" value="ECO:0007669"/>
    <property type="project" value="TreeGrafter"/>
</dbReference>
<dbReference type="GO" id="GO:0046872">
    <property type="term" value="F:metal ion binding"/>
    <property type="evidence" value="ECO:0007669"/>
    <property type="project" value="UniProtKB-UniRule"/>
</dbReference>
<dbReference type="EMBL" id="JSZA02000022">
    <property type="protein sequence ID" value="KHD11159.1"/>
    <property type="molecule type" value="Genomic_DNA"/>
</dbReference>
<sequence length="672" mass="76712">MTNPLLNMQGHPPFSQIQPEHIVPAIEQVLNDNRTQIAHLIDTPYTWANFIQPLNELNDRLNRIWSPIGHLHGVADSEDLRTAYNACLPILSAYRSEFGQNKALYAAYQAIADSPDYAQLEAAQQQVITNELRDFHLAGIDLPCEKQARYKEIQQRLSQLGSQFSENVLDASHAWKKHITDESLLAGLPDTVRALAKQNAEQDNLEGWLFTLDFPCYQPVLSYADKRELRHEMYVAFMTRASDQGTEQWDNSAIMQEIMALRHELATLLGFANYAEYSLSTKMAKTPQHVLDFLSDLAQRSKPVAVKELTELQAFVKEHYGIETLEMWDIPYYSEKLRQHCYEISQEMLRPYFPLPKVLEGLFSIVQRLYGLAIQPHKGVDTWHCSDVQFFDIYDESGALRGQFYLDSFARKGKRGGAWMDECIIRHRTGSGLQIPVAYLVCNFTPPIGDKPSLLTHQEVTTLFHEFGHGLHHMLTQVDYAPVAGINGVAWDAVELPSQFMENWAWEREALDLFATHYETGAPLPDDLFEKMLAAKNFQAGLFMLRQLEFALFDFRLHSEDRADIQALLDEVRQQVAVLMPPDFVRFQHSFSHIFAGGYAAGYYSYKWAEVLSADAFSKFEENGIFDRATGLQFLQSILEKGGSKEPMELFVEFRGRVPEIEALLRHTGIAA</sequence>
<dbReference type="InterPro" id="IPR045090">
    <property type="entry name" value="Pept_M3A_M3B"/>
</dbReference>
<gene>
    <name evidence="12" type="ORF">PN36_07730</name>
</gene>
<dbReference type="Pfam" id="PF19310">
    <property type="entry name" value="TOP_N"/>
    <property type="match status" value="1"/>
</dbReference>
<evidence type="ECO:0000256" key="3">
    <source>
        <dbReference type="ARBA" id="ARBA00022723"/>
    </source>
</evidence>
<feature type="domain" description="Peptidase M3A/M3B catalytic" evidence="10">
    <location>
        <begin position="221"/>
        <end position="669"/>
    </location>
</feature>
<evidence type="ECO:0000256" key="4">
    <source>
        <dbReference type="ARBA" id="ARBA00022801"/>
    </source>
</evidence>
<dbReference type="InterPro" id="IPR045666">
    <property type="entry name" value="OpdA_N"/>
</dbReference>
<comment type="similarity">
    <text evidence="1 9">Belongs to the peptidase M3 family.</text>
</comment>
<accession>A0A0A6PLU6</accession>
<keyword evidence="2 9" id="KW-0645">Protease</keyword>
<dbReference type="Pfam" id="PF01432">
    <property type="entry name" value="Peptidase_M3"/>
    <property type="match status" value="1"/>
</dbReference>
<dbReference type="EC" id="3.4.24.70" evidence="8"/>
<dbReference type="InterPro" id="IPR001567">
    <property type="entry name" value="Pept_M3A_M3B_dom"/>
</dbReference>
<keyword evidence="13" id="KW-1185">Reference proteome</keyword>
<dbReference type="Proteomes" id="UP000030428">
    <property type="component" value="Unassembled WGS sequence"/>
</dbReference>
<dbReference type="InterPro" id="IPR034005">
    <property type="entry name" value="M3A_DCP"/>
</dbReference>
<keyword evidence="5 9" id="KW-0862">Zinc</keyword>
<dbReference type="Gene3D" id="1.10.1370.10">
    <property type="entry name" value="Neurolysin, domain 3"/>
    <property type="match status" value="1"/>
</dbReference>